<feature type="region of interest" description="Disordered" evidence="1">
    <location>
        <begin position="1"/>
        <end position="20"/>
    </location>
</feature>
<evidence type="ECO:0000313" key="2">
    <source>
        <dbReference type="EMBL" id="KAG0516098.1"/>
    </source>
</evidence>
<dbReference type="AlphaFoldDB" id="A0A921Q6N4"/>
<dbReference type="EMBL" id="CM027689">
    <property type="protein sequence ID" value="KAG0516098.1"/>
    <property type="molecule type" value="Genomic_DNA"/>
</dbReference>
<reference evidence="2" key="1">
    <citation type="journal article" date="2019" name="BMC Genomics">
        <title>A new reference genome for Sorghum bicolor reveals high levels of sequence similarity between sweet and grain genotypes: implications for the genetics of sugar metabolism.</title>
        <authorList>
            <person name="Cooper E.A."/>
            <person name="Brenton Z.W."/>
            <person name="Flinn B.S."/>
            <person name="Jenkins J."/>
            <person name="Shu S."/>
            <person name="Flowers D."/>
            <person name="Luo F."/>
            <person name="Wang Y."/>
            <person name="Xia P."/>
            <person name="Barry K."/>
            <person name="Daum C."/>
            <person name="Lipzen A."/>
            <person name="Yoshinaga Y."/>
            <person name="Schmutz J."/>
            <person name="Saski C."/>
            <person name="Vermerris W."/>
            <person name="Kresovich S."/>
        </authorList>
    </citation>
    <scope>NUCLEOTIDE SEQUENCE</scope>
</reference>
<dbReference type="Proteomes" id="UP000807115">
    <property type="component" value="Chromosome 10"/>
</dbReference>
<organism evidence="2 3">
    <name type="scientific">Sorghum bicolor</name>
    <name type="common">Sorghum</name>
    <name type="synonym">Sorghum vulgare</name>
    <dbReference type="NCBI Taxonomy" id="4558"/>
    <lineage>
        <taxon>Eukaryota</taxon>
        <taxon>Viridiplantae</taxon>
        <taxon>Streptophyta</taxon>
        <taxon>Embryophyta</taxon>
        <taxon>Tracheophyta</taxon>
        <taxon>Spermatophyta</taxon>
        <taxon>Magnoliopsida</taxon>
        <taxon>Liliopsida</taxon>
        <taxon>Poales</taxon>
        <taxon>Poaceae</taxon>
        <taxon>PACMAD clade</taxon>
        <taxon>Panicoideae</taxon>
        <taxon>Andropogonodae</taxon>
        <taxon>Andropogoneae</taxon>
        <taxon>Sorghinae</taxon>
        <taxon>Sorghum</taxon>
    </lineage>
</organism>
<feature type="compositionally biased region" description="Basic and acidic residues" evidence="1">
    <location>
        <begin position="8"/>
        <end position="17"/>
    </location>
</feature>
<gene>
    <name evidence="2" type="ORF">BDA96_10G333400</name>
</gene>
<reference evidence="2" key="2">
    <citation type="submission" date="2020-10" db="EMBL/GenBank/DDBJ databases">
        <authorList>
            <person name="Cooper E.A."/>
            <person name="Brenton Z.W."/>
            <person name="Flinn B.S."/>
            <person name="Jenkins J."/>
            <person name="Shu S."/>
            <person name="Flowers D."/>
            <person name="Luo F."/>
            <person name="Wang Y."/>
            <person name="Xia P."/>
            <person name="Barry K."/>
            <person name="Daum C."/>
            <person name="Lipzen A."/>
            <person name="Yoshinaga Y."/>
            <person name="Schmutz J."/>
            <person name="Saski C."/>
            <person name="Vermerris W."/>
            <person name="Kresovich S."/>
        </authorList>
    </citation>
    <scope>NUCLEOTIDE SEQUENCE</scope>
</reference>
<protein>
    <submittedName>
        <fullName evidence="2">Uncharacterized protein</fullName>
    </submittedName>
</protein>
<proteinExistence type="predicted"/>
<feature type="compositionally biased region" description="Low complexity" evidence="1">
    <location>
        <begin position="41"/>
        <end position="55"/>
    </location>
</feature>
<name>A0A921Q6N4_SORBI</name>
<evidence type="ECO:0000256" key="1">
    <source>
        <dbReference type="SAM" id="MobiDB-lite"/>
    </source>
</evidence>
<feature type="region of interest" description="Disordered" evidence="1">
    <location>
        <begin position="29"/>
        <end position="55"/>
    </location>
</feature>
<sequence>MLPVPGAEPRECEERSIISDAMPADACIPVASPPGVAQRNGSASSFGPAGSGRDP</sequence>
<evidence type="ECO:0000313" key="3">
    <source>
        <dbReference type="Proteomes" id="UP000807115"/>
    </source>
</evidence>
<comment type="caution">
    <text evidence="2">The sequence shown here is derived from an EMBL/GenBank/DDBJ whole genome shotgun (WGS) entry which is preliminary data.</text>
</comment>
<accession>A0A921Q6N4</accession>